<keyword evidence="1" id="KW-0547">Nucleotide-binding</keyword>
<dbReference type="AlphaFoldDB" id="A0A4R5PJ65"/>
<evidence type="ECO:0000313" key="2">
    <source>
        <dbReference type="Proteomes" id="UP000295131"/>
    </source>
</evidence>
<comment type="caution">
    <text evidence="1">The sequence shown here is derived from an EMBL/GenBank/DDBJ whole genome shotgun (WGS) entry which is preliminary data.</text>
</comment>
<dbReference type="GO" id="GO:0005524">
    <property type="term" value="F:ATP binding"/>
    <property type="evidence" value="ECO:0007669"/>
    <property type="project" value="UniProtKB-KW"/>
</dbReference>
<dbReference type="Pfam" id="PF13479">
    <property type="entry name" value="AAA_24"/>
    <property type="match status" value="1"/>
</dbReference>
<keyword evidence="1" id="KW-0067">ATP-binding</keyword>
<organism evidence="1 2">
    <name type="scientific">Pseudohoeflea suaedae</name>
    <dbReference type="NCBI Taxonomy" id="877384"/>
    <lineage>
        <taxon>Bacteria</taxon>
        <taxon>Pseudomonadati</taxon>
        <taxon>Pseudomonadota</taxon>
        <taxon>Alphaproteobacteria</taxon>
        <taxon>Hyphomicrobiales</taxon>
        <taxon>Rhizobiaceae</taxon>
        <taxon>Pseudohoeflea</taxon>
    </lineage>
</organism>
<accession>A0A4R5PJ65</accession>
<reference evidence="1 2" key="1">
    <citation type="journal article" date="2013" name="Int. J. Syst. Evol. Microbiol.">
        <title>Hoeflea suaedae sp. nov., an endophytic bacterium isolated from the root of the halophyte Suaeda maritima.</title>
        <authorList>
            <person name="Chung E.J."/>
            <person name="Park J.A."/>
            <person name="Pramanik P."/>
            <person name="Bibi F."/>
            <person name="Jeon C.O."/>
            <person name="Chung Y.R."/>
        </authorList>
    </citation>
    <scope>NUCLEOTIDE SEQUENCE [LARGE SCALE GENOMIC DNA]</scope>
    <source>
        <strain evidence="1 2">YC6898</strain>
    </source>
</reference>
<dbReference type="EMBL" id="SMSI01000002">
    <property type="protein sequence ID" value="TDH35689.1"/>
    <property type="molecule type" value="Genomic_DNA"/>
</dbReference>
<dbReference type="SUPFAM" id="SSF52540">
    <property type="entry name" value="P-loop containing nucleoside triphosphate hydrolases"/>
    <property type="match status" value="1"/>
</dbReference>
<proteinExistence type="predicted"/>
<evidence type="ECO:0000313" key="1">
    <source>
        <dbReference type="EMBL" id="TDH35689.1"/>
    </source>
</evidence>
<protein>
    <submittedName>
        <fullName evidence="1">ATP-binding protein</fullName>
    </submittedName>
</protein>
<sequence>MAISLSELKSSKRKHPPIIAIYGSGGMGKTSLAAEFPNPVYLHTEGEETPTDVDIPSGEIETFDGLLNVFGELLTEEHEFETVIIDSLDAVEKLLWAHTCARMGWDTIDSNDKGSPTAFGKGYLEADNDWLEYIAAVKAMARKGMHVVQIMHSEAKRHDDPMVDSYDRYRPKLQKRATDIIMEKSDALLFMMKRPSIKTTKEAFGKEKSKPIGASGSEREIYTDERAGFLAKNRLNMPASIPYKKGNGYAELSKYFYAKPEAA</sequence>
<keyword evidence="2" id="KW-1185">Reference proteome</keyword>
<name>A0A4R5PJ65_9HYPH</name>
<gene>
    <name evidence="1" type="ORF">E2A64_10130</name>
</gene>
<dbReference type="Proteomes" id="UP000295131">
    <property type="component" value="Unassembled WGS sequence"/>
</dbReference>
<dbReference type="OrthoDB" id="5413799at2"/>
<dbReference type="RefSeq" id="WP_133284389.1">
    <property type="nucleotide sequence ID" value="NZ_SMSI01000002.1"/>
</dbReference>
<dbReference type="InterPro" id="IPR027417">
    <property type="entry name" value="P-loop_NTPase"/>
</dbReference>